<gene>
    <name evidence="2" type="ORF">BpHYR1_026052</name>
</gene>
<dbReference type="Proteomes" id="UP000276133">
    <property type="component" value="Unassembled WGS sequence"/>
</dbReference>
<keyword evidence="2" id="KW-0695">RNA-directed DNA polymerase</keyword>
<sequence length="385" mass="43344">MTTRTLELERRIAKLEESRRELEDSNLRKDAKIAELEKKLNNQSQNSHTTSTANSYAVALSRTGSAQQKALINAVSKDAKLRESKAKNFVVIGAPLSNATNENDQKAADKTIIDELIDEIGASKESVVSVYRLKATTDRSTNKTVPGPIITNAETIGEQHAVVGTEDAKTKDQVRTSSLAPFRDAAITNKTKQNARSQPQAVLHKQPNSLKCLYTNATSLNSTKQAELATLADNDSLDLIGISETWFTDSSTNWLQNFNTYRRDRDTHADLLNDQAIEQQVHFPTFYSSEEKAGNTLDLILTESQYRVQELFASPPLGLAKQGHVVLIWDYMLYEKKEEVNFRSTPFVYNRGNYTCIIQHLKSLDWESLFQDKLVRDRAKIFQNI</sequence>
<evidence type="ECO:0000313" key="3">
    <source>
        <dbReference type="Proteomes" id="UP000276133"/>
    </source>
</evidence>
<feature type="non-terminal residue" evidence="2">
    <location>
        <position position="385"/>
    </location>
</feature>
<proteinExistence type="predicted"/>
<dbReference type="OrthoDB" id="9393271at2759"/>
<keyword evidence="2" id="KW-0808">Transferase</keyword>
<name>A0A3M7P732_BRAPC</name>
<dbReference type="GO" id="GO:0003964">
    <property type="term" value="F:RNA-directed DNA polymerase activity"/>
    <property type="evidence" value="ECO:0007669"/>
    <property type="project" value="UniProtKB-KW"/>
</dbReference>
<comment type="caution">
    <text evidence="2">The sequence shown here is derived from an EMBL/GenBank/DDBJ whole genome shotgun (WGS) entry which is preliminary data.</text>
</comment>
<feature type="coiled-coil region" evidence="1">
    <location>
        <begin position="5"/>
        <end position="46"/>
    </location>
</feature>
<evidence type="ECO:0000256" key="1">
    <source>
        <dbReference type="SAM" id="Coils"/>
    </source>
</evidence>
<evidence type="ECO:0000313" key="2">
    <source>
        <dbReference type="EMBL" id="RMZ94911.1"/>
    </source>
</evidence>
<reference evidence="2 3" key="1">
    <citation type="journal article" date="2018" name="Sci. Rep.">
        <title>Genomic signatures of local adaptation to the degree of environmental predictability in rotifers.</title>
        <authorList>
            <person name="Franch-Gras L."/>
            <person name="Hahn C."/>
            <person name="Garcia-Roger E.M."/>
            <person name="Carmona M.J."/>
            <person name="Serra M."/>
            <person name="Gomez A."/>
        </authorList>
    </citation>
    <scope>NUCLEOTIDE SEQUENCE [LARGE SCALE GENOMIC DNA]</scope>
    <source>
        <strain evidence="2">HYR1</strain>
    </source>
</reference>
<dbReference type="AlphaFoldDB" id="A0A3M7P732"/>
<keyword evidence="3" id="KW-1185">Reference proteome</keyword>
<organism evidence="2 3">
    <name type="scientific">Brachionus plicatilis</name>
    <name type="common">Marine rotifer</name>
    <name type="synonym">Brachionus muelleri</name>
    <dbReference type="NCBI Taxonomy" id="10195"/>
    <lineage>
        <taxon>Eukaryota</taxon>
        <taxon>Metazoa</taxon>
        <taxon>Spiralia</taxon>
        <taxon>Gnathifera</taxon>
        <taxon>Rotifera</taxon>
        <taxon>Eurotatoria</taxon>
        <taxon>Monogononta</taxon>
        <taxon>Pseudotrocha</taxon>
        <taxon>Ploima</taxon>
        <taxon>Brachionidae</taxon>
        <taxon>Brachionus</taxon>
    </lineage>
</organism>
<keyword evidence="2" id="KW-0548">Nucleotidyltransferase</keyword>
<protein>
    <submittedName>
        <fullName evidence="2">RNA-directed DNA polymerase from mobile element jockey-like</fullName>
    </submittedName>
</protein>
<keyword evidence="1" id="KW-0175">Coiled coil</keyword>
<dbReference type="EMBL" id="REGN01012733">
    <property type="protein sequence ID" value="RMZ94911.1"/>
    <property type="molecule type" value="Genomic_DNA"/>
</dbReference>
<accession>A0A3M7P732</accession>